<protein>
    <recommendedName>
        <fullName evidence="2">DUF6824 domain-containing protein</fullName>
    </recommendedName>
</protein>
<gene>
    <name evidence="3" type="ORF">CTEN210_03444</name>
</gene>
<evidence type="ECO:0000313" key="3">
    <source>
        <dbReference type="EMBL" id="GFH46969.1"/>
    </source>
</evidence>
<evidence type="ECO:0000256" key="1">
    <source>
        <dbReference type="SAM" id="MobiDB-lite"/>
    </source>
</evidence>
<dbReference type="AlphaFoldDB" id="A0AAD3H1Z9"/>
<evidence type="ECO:0000259" key="2">
    <source>
        <dbReference type="Pfam" id="PF20710"/>
    </source>
</evidence>
<comment type="caution">
    <text evidence="3">The sequence shown here is derived from an EMBL/GenBank/DDBJ whole genome shotgun (WGS) entry which is preliminary data.</text>
</comment>
<evidence type="ECO:0000313" key="4">
    <source>
        <dbReference type="Proteomes" id="UP001054902"/>
    </source>
</evidence>
<reference evidence="3 4" key="1">
    <citation type="journal article" date="2021" name="Sci. Rep.">
        <title>The genome of the diatom Chaetoceros tenuissimus carries an ancient integrated fragment of an extant virus.</title>
        <authorList>
            <person name="Hongo Y."/>
            <person name="Kimura K."/>
            <person name="Takaki Y."/>
            <person name="Yoshida Y."/>
            <person name="Baba S."/>
            <person name="Kobayashi G."/>
            <person name="Nagasaki K."/>
            <person name="Hano T."/>
            <person name="Tomaru Y."/>
        </authorList>
    </citation>
    <scope>NUCLEOTIDE SEQUENCE [LARGE SCALE GENOMIC DNA]</scope>
    <source>
        <strain evidence="3 4">NIES-3715</strain>
    </source>
</reference>
<feature type="domain" description="DUF6824" evidence="2">
    <location>
        <begin position="31"/>
        <end position="124"/>
    </location>
</feature>
<feature type="region of interest" description="Disordered" evidence="1">
    <location>
        <begin position="1"/>
        <end position="23"/>
    </location>
</feature>
<dbReference type="Pfam" id="PF20710">
    <property type="entry name" value="DUF6824"/>
    <property type="match status" value="1"/>
</dbReference>
<dbReference type="InterPro" id="IPR049227">
    <property type="entry name" value="DUF6824"/>
</dbReference>
<sequence>MKLDQENVKKQKQEAEKKRKLETEASEFGNDVLFGRGAKKFQKYAPGCIAFNKLIDANREDYQEISKSKCAKPNIAKSKIVGKVIDEIKAMDPPGRFLGESNGGGFVLISDDSEIRKKVRTILKKG</sequence>
<proteinExistence type="predicted"/>
<dbReference type="Proteomes" id="UP001054902">
    <property type="component" value="Unassembled WGS sequence"/>
</dbReference>
<accession>A0AAD3H1Z9</accession>
<keyword evidence="4" id="KW-1185">Reference proteome</keyword>
<dbReference type="EMBL" id="BLLK01000022">
    <property type="protein sequence ID" value="GFH46969.1"/>
    <property type="molecule type" value="Genomic_DNA"/>
</dbReference>
<organism evidence="3 4">
    <name type="scientific">Chaetoceros tenuissimus</name>
    <dbReference type="NCBI Taxonomy" id="426638"/>
    <lineage>
        <taxon>Eukaryota</taxon>
        <taxon>Sar</taxon>
        <taxon>Stramenopiles</taxon>
        <taxon>Ochrophyta</taxon>
        <taxon>Bacillariophyta</taxon>
        <taxon>Coscinodiscophyceae</taxon>
        <taxon>Chaetocerotophycidae</taxon>
        <taxon>Chaetocerotales</taxon>
        <taxon>Chaetocerotaceae</taxon>
        <taxon>Chaetoceros</taxon>
    </lineage>
</organism>
<name>A0AAD3H1Z9_9STRA</name>